<feature type="region of interest" description="Disordered" evidence="1">
    <location>
        <begin position="534"/>
        <end position="558"/>
    </location>
</feature>
<dbReference type="InterPro" id="IPR053793">
    <property type="entry name" value="PB1-like"/>
</dbReference>
<feature type="region of interest" description="Disordered" evidence="1">
    <location>
        <begin position="239"/>
        <end position="277"/>
    </location>
</feature>
<dbReference type="SMART" id="SM00666">
    <property type="entry name" value="PB1"/>
    <property type="match status" value="1"/>
</dbReference>
<feature type="region of interest" description="Disordered" evidence="1">
    <location>
        <begin position="302"/>
        <end position="330"/>
    </location>
</feature>
<feature type="compositionally biased region" description="Polar residues" evidence="1">
    <location>
        <begin position="7"/>
        <end position="20"/>
    </location>
</feature>
<evidence type="ECO:0000313" key="4">
    <source>
        <dbReference type="Proteomes" id="UP001152523"/>
    </source>
</evidence>
<sequence>MDPPPSSGGNISTAPAASQPLTSIYADPAFSRSTDSWDEPAAYSAGQGGGKLRVMCSYGGNIVPRPHDKSLCYVGGDTRIIVSDRSTSLSEFSLRLSRTLLDGRSFSLKYQLPNEDLDSLISVTTDEDFENMIDEYDRISANSTTARASRLRLFLFPSKPEAPSSIGSPIESSTKSDDCVLGARNGTKSSSTNAFSDSSMVNCLLGLGYNVGNRNFKDAEGQLDGSLSGKHGRVNSAKFTSQDVHSVPPDSPMVETTSSSFGSSSSSSMGNLPPASKVHVDENHKLGIEEQLSQMTLVAGGRVEQKQKQQQQEGGGFTALSSPPAPQSPHIIMVGTDDFSSPAAIVAGEYPNRGFCDGERSDQVVYRKPPQAQPPVQMIQPSIPAPPDSISSEGSITNPLLGQQKHYIYHEPVNQIQLVSRASSNPADIKVVSDQSTRPPAQQHAVEDSVYVLPNQCDHQHPQMYLHQHQQPHAHSGQFIPAGAVPMTSYYHHPLYPSQNHPAFEHHQHQYPVYFMQARPTQPYNMHSVQQTSYSEPAVPTSNPTRPQTPSSPSFVHTPAVSTTFAASKPEMASRTAPQWVQMASGQHPQQYFGLSHMHHHPSQASAATTATYAYEFTDHPTNAQQMYYTQPLSSQMVSVRASVLPEASYQIPVENFKQQS</sequence>
<accession>A0AAV0C4J8</accession>
<dbReference type="Pfam" id="PF00564">
    <property type="entry name" value="PB1"/>
    <property type="match status" value="1"/>
</dbReference>
<dbReference type="Proteomes" id="UP001152523">
    <property type="component" value="Unassembled WGS sequence"/>
</dbReference>
<dbReference type="AlphaFoldDB" id="A0AAV0C4J8"/>
<gene>
    <name evidence="3" type="ORF">CEPIT_LOCUS1796</name>
</gene>
<reference evidence="3" key="1">
    <citation type="submission" date="2022-07" db="EMBL/GenBank/DDBJ databases">
        <authorList>
            <person name="Macas J."/>
            <person name="Novak P."/>
            <person name="Neumann P."/>
        </authorList>
    </citation>
    <scope>NUCLEOTIDE SEQUENCE</scope>
</reference>
<organism evidence="3 4">
    <name type="scientific">Cuscuta epithymum</name>
    <dbReference type="NCBI Taxonomy" id="186058"/>
    <lineage>
        <taxon>Eukaryota</taxon>
        <taxon>Viridiplantae</taxon>
        <taxon>Streptophyta</taxon>
        <taxon>Embryophyta</taxon>
        <taxon>Tracheophyta</taxon>
        <taxon>Spermatophyta</taxon>
        <taxon>Magnoliopsida</taxon>
        <taxon>eudicotyledons</taxon>
        <taxon>Gunneridae</taxon>
        <taxon>Pentapetalae</taxon>
        <taxon>asterids</taxon>
        <taxon>lamiids</taxon>
        <taxon>Solanales</taxon>
        <taxon>Convolvulaceae</taxon>
        <taxon>Cuscuteae</taxon>
        <taxon>Cuscuta</taxon>
        <taxon>Cuscuta subgen. Cuscuta</taxon>
    </lineage>
</organism>
<name>A0AAV0C4J8_9ASTE</name>
<dbReference type="SUPFAM" id="SSF54277">
    <property type="entry name" value="CAD &amp; PB1 domains"/>
    <property type="match status" value="1"/>
</dbReference>
<feature type="compositionally biased region" description="Low complexity" evidence="1">
    <location>
        <begin position="258"/>
        <end position="268"/>
    </location>
</feature>
<dbReference type="CDD" id="cd06410">
    <property type="entry name" value="PB1_UP2"/>
    <property type="match status" value="1"/>
</dbReference>
<comment type="caution">
    <text evidence="3">The sequence shown here is derived from an EMBL/GenBank/DDBJ whole genome shotgun (WGS) entry which is preliminary data.</text>
</comment>
<protein>
    <recommendedName>
        <fullName evidence="2">PB1 domain-containing protein</fullName>
    </recommendedName>
</protein>
<dbReference type="PROSITE" id="PS51745">
    <property type="entry name" value="PB1"/>
    <property type="match status" value="1"/>
</dbReference>
<evidence type="ECO:0000259" key="2">
    <source>
        <dbReference type="PROSITE" id="PS51745"/>
    </source>
</evidence>
<evidence type="ECO:0000313" key="3">
    <source>
        <dbReference type="EMBL" id="CAH9062130.1"/>
    </source>
</evidence>
<dbReference type="PANTHER" id="PTHR31066">
    <property type="entry name" value="OS05G0427100 PROTEIN-RELATED"/>
    <property type="match status" value="1"/>
</dbReference>
<dbReference type="EMBL" id="CAMAPF010000010">
    <property type="protein sequence ID" value="CAH9062130.1"/>
    <property type="molecule type" value="Genomic_DNA"/>
</dbReference>
<feature type="domain" description="PB1" evidence="2">
    <location>
        <begin position="51"/>
        <end position="158"/>
    </location>
</feature>
<dbReference type="InterPro" id="IPR000270">
    <property type="entry name" value="PB1_dom"/>
</dbReference>
<dbReference type="InterPro" id="IPR053198">
    <property type="entry name" value="Gynoecium_Dev_Regulator"/>
</dbReference>
<dbReference type="PANTHER" id="PTHR31066:SF27">
    <property type="entry name" value="EXPRESSED PROTEIN"/>
    <property type="match status" value="1"/>
</dbReference>
<feature type="region of interest" description="Disordered" evidence="1">
    <location>
        <begin position="1"/>
        <end position="20"/>
    </location>
</feature>
<keyword evidence="4" id="KW-1185">Reference proteome</keyword>
<evidence type="ECO:0000256" key="1">
    <source>
        <dbReference type="SAM" id="MobiDB-lite"/>
    </source>
</evidence>
<dbReference type="Gene3D" id="3.10.20.90">
    <property type="entry name" value="Phosphatidylinositol 3-kinase Catalytic Subunit, Chain A, domain 1"/>
    <property type="match status" value="1"/>
</dbReference>
<proteinExistence type="predicted"/>